<dbReference type="STRING" id="1548547.BA177_05800"/>
<gene>
    <name evidence="4" type="ORF">BA177_05800</name>
</gene>
<dbReference type="InterPro" id="IPR003010">
    <property type="entry name" value="C-N_Hydrolase"/>
</dbReference>
<feature type="active site" description="Proton acceptor" evidence="2">
    <location>
        <position position="49"/>
    </location>
</feature>
<dbReference type="Pfam" id="PF00795">
    <property type="entry name" value="CN_hydrolase"/>
    <property type="match status" value="1"/>
</dbReference>
<proteinExistence type="inferred from homology"/>
<dbReference type="SUPFAM" id="SSF56317">
    <property type="entry name" value="Carbon-nitrogen hydrolase"/>
    <property type="match status" value="1"/>
</dbReference>
<dbReference type="CDD" id="cd07564">
    <property type="entry name" value="nitrilases_CHs"/>
    <property type="match status" value="1"/>
</dbReference>
<dbReference type="PROSITE" id="PS50263">
    <property type="entry name" value="CN_HYDROLASE"/>
    <property type="match status" value="1"/>
</dbReference>
<dbReference type="InterPro" id="IPR044149">
    <property type="entry name" value="Nitrilases_CHs"/>
</dbReference>
<dbReference type="RefSeq" id="WP_068614070.1">
    <property type="nucleotide sequence ID" value="NZ_CP016268.1"/>
</dbReference>
<comment type="similarity">
    <text evidence="1">Belongs to the carbon-nitrogen hydrolase superfamily. Nitrilase family.</text>
</comment>
<name>A0A193LE80_9GAMM</name>
<keyword evidence="5" id="KW-1185">Reference proteome</keyword>
<sequence length="323" mass="35496">MVARHPHTLTVGLAQIAPCWLRRDATLDKVGVWLEQAAAEGCELVVFGEALVPGYPFWVERTDGARFDSRLQKELYAHYVNEAVDIAAGHLEPLAALAAKRGIAVYLGVIEKAADRGHSLYCSVVYINANGKIASVHRKLMPTYEERLVWSCGDGHGLRTHPLGAFTVGGLNCWENWLPLARAALYAQGEDLHVAIWPGSQRNTEDITRFIAKEGRSFVVSVSGLMRAEDIDPALPHFDTLKTACRGNLADGGSCIAAPDGAWLLAPETGSEALRIATLDHRRVLEERHNMDPAGHYSRPDVTRLTVERKRQTTAEFNGDETL</sequence>
<dbReference type="OrthoDB" id="9803803at2"/>
<evidence type="ECO:0000256" key="2">
    <source>
        <dbReference type="PROSITE-ProRule" id="PRU10139"/>
    </source>
</evidence>
<dbReference type="InterPro" id="IPR000132">
    <property type="entry name" value="Nitrilase/CN_hydratase_CS"/>
</dbReference>
<keyword evidence="4" id="KW-0378">Hydrolase</keyword>
<protein>
    <submittedName>
        <fullName evidence="4">Carbon-nitrogen hydrolase</fullName>
    </submittedName>
</protein>
<dbReference type="InterPro" id="IPR036526">
    <property type="entry name" value="C-N_Hydrolase_sf"/>
</dbReference>
<evidence type="ECO:0000256" key="1">
    <source>
        <dbReference type="ARBA" id="ARBA00008129"/>
    </source>
</evidence>
<dbReference type="GO" id="GO:0000257">
    <property type="term" value="F:nitrilase activity"/>
    <property type="evidence" value="ECO:0007669"/>
    <property type="project" value="UniProtKB-ARBA"/>
</dbReference>
<dbReference type="Proteomes" id="UP000092695">
    <property type="component" value="Chromosome"/>
</dbReference>
<dbReference type="PROSITE" id="PS00920">
    <property type="entry name" value="NITRIL_CHT_1"/>
    <property type="match status" value="1"/>
</dbReference>
<dbReference type="Gene3D" id="3.60.110.10">
    <property type="entry name" value="Carbon-nitrogen hydrolase"/>
    <property type="match status" value="1"/>
</dbReference>
<accession>A0A193LE80</accession>
<feature type="domain" description="CN hydrolase" evidence="3">
    <location>
        <begin position="9"/>
        <end position="281"/>
    </location>
</feature>
<dbReference type="AlphaFoldDB" id="A0A193LE80"/>
<dbReference type="EMBL" id="CP016268">
    <property type="protein sequence ID" value="ANO50783.1"/>
    <property type="molecule type" value="Genomic_DNA"/>
</dbReference>
<reference evidence="4 5" key="1">
    <citation type="submission" date="2016-06" db="EMBL/GenBank/DDBJ databases">
        <title>Complete genome sequence of a deep-branching marine Gamma Proteobacterium Woeseia oceani type strain XK5.</title>
        <authorList>
            <person name="Mu D."/>
            <person name="Du Z."/>
        </authorList>
    </citation>
    <scope>NUCLEOTIDE SEQUENCE [LARGE SCALE GENOMIC DNA]</scope>
    <source>
        <strain evidence="4 5">XK5</strain>
    </source>
</reference>
<dbReference type="PANTHER" id="PTHR46044:SF1">
    <property type="entry name" value="CN HYDROLASE DOMAIN-CONTAINING PROTEIN"/>
    <property type="match status" value="1"/>
</dbReference>
<evidence type="ECO:0000313" key="4">
    <source>
        <dbReference type="EMBL" id="ANO50783.1"/>
    </source>
</evidence>
<dbReference type="PANTHER" id="PTHR46044">
    <property type="entry name" value="NITRILASE"/>
    <property type="match status" value="1"/>
</dbReference>
<organism evidence="4 5">
    <name type="scientific">Woeseia oceani</name>
    <dbReference type="NCBI Taxonomy" id="1548547"/>
    <lineage>
        <taxon>Bacteria</taxon>
        <taxon>Pseudomonadati</taxon>
        <taxon>Pseudomonadota</taxon>
        <taxon>Gammaproteobacteria</taxon>
        <taxon>Woeseiales</taxon>
        <taxon>Woeseiaceae</taxon>
        <taxon>Woeseia</taxon>
    </lineage>
</organism>
<dbReference type="PROSITE" id="PS00921">
    <property type="entry name" value="NITRIL_CHT_2"/>
    <property type="match status" value="1"/>
</dbReference>
<dbReference type="KEGG" id="woc:BA177_05800"/>
<evidence type="ECO:0000259" key="3">
    <source>
        <dbReference type="PROSITE" id="PS50263"/>
    </source>
</evidence>
<evidence type="ECO:0000313" key="5">
    <source>
        <dbReference type="Proteomes" id="UP000092695"/>
    </source>
</evidence>